<organism evidence="1 2">
    <name type="scientific">Giardia intestinalis (strain P15)</name>
    <name type="common">Giardia lamblia</name>
    <dbReference type="NCBI Taxonomy" id="658858"/>
    <lineage>
        <taxon>Eukaryota</taxon>
        <taxon>Metamonada</taxon>
        <taxon>Diplomonadida</taxon>
        <taxon>Hexamitidae</taxon>
        <taxon>Giardiinae</taxon>
        <taxon>Giardia</taxon>
    </lineage>
</organism>
<evidence type="ECO:0000313" key="2">
    <source>
        <dbReference type="Proteomes" id="UP000008974"/>
    </source>
</evidence>
<protein>
    <submittedName>
        <fullName evidence="1">Uncharacterized protein</fullName>
    </submittedName>
</protein>
<comment type="caution">
    <text evidence="1">The sequence shown here is derived from an EMBL/GenBank/DDBJ whole genome shotgun (WGS) entry which is preliminary data.</text>
</comment>
<reference evidence="1 2" key="1">
    <citation type="journal article" date="2010" name="BMC Genomics">
        <title>Genome analysis and comparative genomics of a Giardia intestinalis assemblage E isolate.</title>
        <authorList>
            <person name="Jerlstrom-Hultqvist J."/>
            <person name="Franzen O."/>
            <person name="Ankarklev J."/>
            <person name="Xu F."/>
            <person name="Nohynkova E."/>
            <person name="Andersson J.O."/>
            <person name="Svard S.G."/>
            <person name="Andersson B."/>
        </authorList>
    </citation>
    <scope>NUCLEOTIDE SEQUENCE [LARGE SCALE GENOMIC DNA]</scope>
    <source>
        <strain evidence="1 2">P15</strain>
    </source>
</reference>
<accession>E1F106</accession>
<dbReference type="OMA" id="YYYSSIH"/>
<sequence length="300" mass="32601">MLLFQVKEILRDCPRRENKMPIESHPAIGYGTVTQLMPGMQTMSIPPQCRCSIVIKPLKMVRGNVCDNVMFFYIGDRCPVEKGKTYLFGGEENEGVLVFKAAEAVASEDEARKLAEKILAVPYGWDSATKSPFTKKWTGATTGAVSVCATSGRPAYAVPMGLEMTVDQVIPPDATEYGNPYGNGEFKITVTNKTGADVMVPVVKVGSKYDFEQSLVIKVVDLDEGSSVRCIFPEDVPAGAEMTLIPAGGSISGTVNTLKLKGIEWPSGGSRVYFNFGLGGLVAQNFFYYYSSIHDAMRAK</sequence>
<gene>
    <name evidence="1" type="ORF">GLP15_4571</name>
</gene>
<dbReference type="AlphaFoldDB" id="E1F106"/>
<evidence type="ECO:0000313" key="1">
    <source>
        <dbReference type="EMBL" id="EFO63854.1"/>
    </source>
</evidence>
<dbReference type="EMBL" id="ACVC01000116">
    <property type="protein sequence ID" value="EFO63854.1"/>
    <property type="molecule type" value="Genomic_DNA"/>
</dbReference>
<dbReference type="VEuPathDB" id="GiardiaDB:GLP15_4571"/>
<name>E1F106_GIAIA</name>
<proteinExistence type="predicted"/>
<dbReference type="OrthoDB" id="9979636at2759"/>
<dbReference type="Proteomes" id="UP000008974">
    <property type="component" value="Unassembled WGS sequence"/>
</dbReference>